<comment type="PTM">
    <text evidence="6">Methylated by PrmC. Methylation increases the termination efficiency of RF1.</text>
</comment>
<protein>
    <recommendedName>
        <fullName evidence="5 6">Peptide chain release factor 1</fullName>
        <shortName evidence="6">RF-1</shortName>
    </recommendedName>
</protein>
<keyword evidence="7" id="KW-0175">Coiled coil</keyword>
<dbReference type="InterPro" id="IPR005139">
    <property type="entry name" value="PCRF"/>
</dbReference>
<dbReference type="NCBIfam" id="NF001859">
    <property type="entry name" value="PRK00591.1"/>
    <property type="match status" value="1"/>
</dbReference>
<dbReference type="HAMAP" id="MF_00093">
    <property type="entry name" value="Rel_fac_1"/>
    <property type="match status" value="1"/>
</dbReference>
<keyword evidence="3 6" id="KW-0488">Methylation</keyword>
<reference evidence="9 10" key="1">
    <citation type="submission" date="2011-08" db="EMBL/GenBank/DDBJ databases">
        <title>The Genome Sequence of Selenomonas noxia F0398.</title>
        <authorList>
            <consortium name="The Broad Institute Genome Sequencing Platform"/>
            <person name="Earl A."/>
            <person name="Ward D."/>
            <person name="Feldgarden M."/>
            <person name="Gevers D."/>
            <person name="Izard J."/>
            <person name="Ganesan A."/>
            <person name="Blanton J.M."/>
            <person name="Baranova O.V."/>
            <person name="Tanner A.C."/>
            <person name="Dewhirst F.E."/>
            <person name="Young S.K."/>
            <person name="Zeng Q."/>
            <person name="Gargeya S."/>
            <person name="Fitzgerald M."/>
            <person name="Haas B."/>
            <person name="Abouelleil A."/>
            <person name="Alvarado L."/>
            <person name="Arachchi H.M."/>
            <person name="Berlin A."/>
            <person name="Brown A."/>
            <person name="Chapman S.B."/>
            <person name="Chen Z."/>
            <person name="Dunbar C."/>
            <person name="Freedman E."/>
            <person name="Gearin G."/>
            <person name="Gellesch M."/>
            <person name="Goldberg J."/>
            <person name="Griggs A."/>
            <person name="Gujja S."/>
            <person name="Heiman D."/>
            <person name="Howarth C."/>
            <person name="Larson L."/>
            <person name="Lui A."/>
            <person name="MacDonald P.J.P."/>
            <person name="Montmayeur A."/>
            <person name="Murphy C."/>
            <person name="Neiman D."/>
            <person name="Pearson M."/>
            <person name="Priest M."/>
            <person name="Roberts A."/>
            <person name="Saif S."/>
            <person name="Shea T."/>
            <person name="Shenoy N."/>
            <person name="Sisk P."/>
            <person name="Stolte C."/>
            <person name="Sykes S."/>
            <person name="Wortman J."/>
            <person name="Nusbaum C."/>
            <person name="Birren B."/>
        </authorList>
    </citation>
    <scope>NUCLEOTIDE SEQUENCE [LARGE SCALE GENOMIC DNA]</scope>
    <source>
        <strain evidence="9 10">F0398</strain>
    </source>
</reference>
<keyword evidence="10" id="KW-1185">Reference proteome</keyword>
<keyword evidence="6" id="KW-0963">Cytoplasm</keyword>
<dbReference type="Pfam" id="PF03462">
    <property type="entry name" value="PCRF"/>
    <property type="match status" value="1"/>
</dbReference>
<keyword evidence="4 6" id="KW-0648">Protein biosynthesis</keyword>
<dbReference type="PANTHER" id="PTHR43804">
    <property type="entry name" value="LD18447P"/>
    <property type="match status" value="1"/>
</dbReference>
<dbReference type="GeneID" id="32475527"/>
<name>A0ABN0DRW2_9FIRM</name>
<organism evidence="9 10">
    <name type="scientific">Selenomonas noxia F0398</name>
    <dbReference type="NCBI Taxonomy" id="702437"/>
    <lineage>
        <taxon>Bacteria</taxon>
        <taxon>Bacillati</taxon>
        <taxon>Bacillota</taxon>
        <taxon>Negativicutes</taxon>
        <taxon>Selenomonadales</taxon>
        <taxon>Selenomonadaceae</taxon>
        <taxon>Selenomonas</taxon>
    </lineage>
</organism>
<evidence type="ECO:0000256" key="5">
    <source>
        <dbReference type="ARBA" id="ARBA00050039"/>
    </source>
</evidence>
<accession>A0ABN0DRW2</accession>
<dbReference type="InterPro" id="IPR045853">
    <property type="entry name" value="Pep_chain_release_fac_I_sf"/>
</dbReference>
<dbReference type="Gene3D" id="3.30.160.20">
    <property type="match status" value="1"/>
</dbReference>
<comment type="function">
    <text evidence="1 6">Peptide chain release factor 1 directs the termination of translation in response to the peptide chain termination codons UAG and UAA.</text>
</comment>
<dbReference type="Pfam" id="PF00472">
    <property type="entry name" value="RF-1"/>
    <property type="match status" value="1"/>
</dbReference>
<dbReference type="InterPro" id="IPR050057">
    <property type="entry name" value="Prokaryotic/Mito_RF"/>
</dbReference>
<dbReference type="InterPro" id="IPR000352">
    <property type="entry name" value="Pep_chain_release_fac_I"/>
</dbReference>
<evidence type="ECO:0000256" key="6">
    <source>
        <dbReference type="HAMAP-Rule" id="MF_00093"/>
    </source>
</evidence>
<evidence type="ECO:0000313" key="10">
    <source>
        <dbReference type="Proteomes" id="UP000003175"/>
    </source>
</evidence>
<dbReference type="Gene3D" id="3.30.70.1660">
    <property type="match status" value="1"/>
</dbReference>
<comment type="similarity">
    <text evidence="2 6">Belongs to the prokaryotic/mitochondrial release factor family.</text>
</comment>
<dbReference type="SMART" id="SM00937">
    <property type="entry name" value="PCRF"/>
    <property type="match status" value="1"/>
</dbReference>
<evidence type="ECO:0000256" key="1">
    <source>
        <dbReference type="ARBA" id="ARBA00002986"/>
    </source>
</evidence>
<dbReference type="SUPFAM" id="SSF75620">
    <property type="entry name" value="Release factor"/>
    <property type="match status" value="1"/>
</dbReference>
<feature type="coiled-coil region" evidence="7">
    <location>
        <begin position="58"/>
        <end position="93"/>
    </location>
</feature>
<feature type="domain" description="Peptide chain release factor" evidence="8">
    <location>
        <begin position="61"/>
        <end position="176"/>
    </location>
</feature>
<evidence type="ECO:0000256" key="7">
    <source>
        <dbReference type="SAM" id="Coils"/>
    </source>
</evidence>
<dbReference type="InterPro" id="IPR004373">
    <property type="entry name" value="RF-1"/>
</dbReference>
<evidence type="ECO:0000313" key="9">
    <source>
        <dbReference type="EMBL" id="EHG25696.1"/>
    </source>
</evidence>
<comment type="caution">
    <text evidence="9">The sequence shown here is derived from an EMBL/GenBank/DDBJ whole genome shotgun (WGS) entry which is preliminary data.</text>
</comment>
<dbReference type="EMBL" id="ADGH01000003">
    <property type="protein sequence ID" value="EHG25696.1"/>
    <property type="molecule type" value="Genomic_DNA"/>
</dbReference>
<evidence type="ECO:0000256" key="3">
    <source>
        <dbReference type="ARBA" id="ARBA00022481"/>
    </source>
</evidence>
<evidence type="ECO:0000256" key="4">
    <source>
        <dbReference type="ARBA" id="ARBA00022917"/>
    </source>
</evidence>
<sequence>MLSKLNAVADKYRELEALLSDPAVMADMEKWQRYTREHAALTPIVEAYSAYQQALLTIEEDQGLLAEADAEMKAMLEEEIAEAEERRDQLAQELPILLLPRDPNDDKNVIVEIRGGVGGEEAALFAASLFRMYARYAERQGWRTEILSSNPTEIGGFKEISFLVNGAGAYSRLKYESGTHRVQRIPVTESGGRIHTSAVTVAVLPEAEDVEVTIDPNDLRIDTYCASGAGGQYVNRTETAIRITHIPSGIVVQCQDEKSQLKNREKAMKVLRARLYDRARQEQADAVAADRRSQVGSGDRSERIRTYNFPQGRVTDHRIGLTLYKIDAVLDGELDEILAGLITADQAERLKQVN</sequence>
<comment type="subcellular location">
    <subcellularLocation>
        <location evidence="6">Cytoplasm</location>
    </subcellularLocation>
</comment>
<dbReference type="NCBIfam" id="TIGR00019">
    <property type="entry name" value="prfA"/>
    <property type="match status" value="1"/>
</dbReference>
<dbReference type="Proteomes" id="UP000003175">
    <property type="component" value="Unassembled WGS sequence"/>
</dbReference>
<evidence type="ECO:0000256" key="2">
    <source>
        <dbReference type="ARBA" id="ARBA00010835"/>
    </source>
</evidence>
<gene>
    <name evidence="6" type="primary">prfA</name>
    <name evidence="9" type="ORF">HMPREF9432_00197</name>
</gene>
<evidence type="ECO:0000259" key="8">
    <source>
        <dbReference type="SMART" id="SM00937"/>
    </source>
</evidence>
<dbReference type="Gene3D" id="6.10.140.1950">
    <property type="match status" value="1"/>
</dbReference>
<dbReference type="RefSeq" id="WP_006694574.1">
    <property type="nucleotide sequence ID" value="NZ_JH376857.1"/>
</dbReference>
<proteinExistence type="inferred from homology"/>
<feature type="modified residue" description="N5-methylglutamine" evidence="6">
    <location>
        <position position="232"/>
    </location>
</feature>
<dbReference type="PANTHER" id="PTHR43804:SF7">
    <property type="entry name" value="LD18447P"/>
    <property type="match status" value="1"/>
</dbReference>